<dbReference type="InterPro" id="IPR050121">
    <property type="entry name" value="Cytochrome_P450_monoxygenase"/>
</dbReference>
<dbReference type="SUPFAM" id="SSF48264">
    <property type="entry name" value="Cytochrome P450"/>
    <property type="match status" value="1"/>
</dbReference>
<feature type="binding site" description="axial binding residue" evidence="13">
    <location>
        <position position="496"/>
    </location>
    <ligand>
        <name>heme</name>
        <dbReference type="ChEBI" id="CHEBI:30413"/>
    </ligand>
    <ligandPart>
        <name>Fe</name>
        <dbReference type="ChEBI" id="CHEBI:18248"/>
    </ligandPart>
</feature>
<dbReference type="Proteomes" id="UP000054988">
    <property type="component" value="Unassembled WGS sequence"/>
</dbReference>
<comment type="similarity">
    <text evidence="4 14">Belongs to the cytochrome P450 family.</text>
</comment>
<keyword evidence="12 15" id="KW-0472">Membrane</keyword>
<accession>A0A0W0FWT7</accession>
<comment type="cofactor">
    <cofactor evidence="1 13">
        <name>heme</name>
        <dbReference type="ChEBI" id="CHEBI:30413"/>
    </cofactor>
</comment>
<keyword evidence="5 13" id="KW-0349">Heme</keyword>
<evidence type="ECO:0000256" key="10">
    <source>
        <dbReference type="ARBA" id="ARBA00023004"/>
    </source>
</evidence>
<proteinExistence type="inferred from homology"/>
<reference evidence="16 17" key="1">
    <citation type="submission" date="2015-12" db="EMBL/GenBank/DDBJ databases">
        <title>Draft genome sequence of Moniliophthora roreri, the causal agent of frosty pod rot of cacao.</title>
        <authorList>
            <person name="Aime M.C."/>
            <person name="Diaz-Valderrama J.R."/>
            <person name="Kijpornyongpan T."/>
            <person name="Phillips-Mora W."/>
        </authorList>
    </citation>
    <scope>NUCLEOTIDE SEQUENCE [LARGE SCALE GENOMIC DNA]</scope>
    <source>
        <strain evidence="16 17">MCA 2952</strain>
    </source>
</reference>
<dbReference type="InterPro" id="IPR002401">
    <property type="entry name" value="Cyt_P450_E_grp-I"/>
</dbReference>
<dbReference type="EMBL" id="LATX01001551">
    <property type="protein sequence ID" value="KTB40769.1"/>
    <property type="molecule type" value="Genomic_DNA"/>
</dbReference>
<dbReference type="Gene3D" id="1.10.630.10">
    <property type="entry name" value="Cytochrome P450"/>
    <property type="match status" value="1"/>
</dbReference>
<evidence type="ECO:0000256" key="3">
    <source>
        <dbReference type="ARBA" id="ARBA00004721"/>
    </source>
</evidence>
<evidence type="ECO:0000256" key="11">
    <source>
        <dbReference type="ARBA" id="ARBA00023033"/>
    </source>
</evidence>
<dbReference type="PROSITE" id="PS00086">
    <property type="entry name" value="CYTOCHROME_P450"/>
    <property type="match status" value="1"/>
</dbReference>
<keyword evidence="6 15" id="KW-0812">Transmembrane</keyword>
<dbReference type="GO" id="GO:0020037">
    <property type="term" value="F:heme binding"/>
    <property type="evidence" value="ECO:0007669"/>
    <property type="project" value="InterPro"/>
</dbReference>
<name>A0A0W0FWT7_MONRR</name>
<dbReference type="GO" id="GO:0016705">
    <property type="term" value="F:oxidoreductase activity, acting on paired donors, with incorporation or reduction of molecular oxygen"/>
    <property type="evidence" value="ECO:0007669"/>
    <property type="project" value="InterPro"/>
</dbReference>
<keyword evidence="9 14" id="KW-0560">Oxidoreductase</keyword>
<evidence type="ECO:0000256" key="6">
    <source>
        <dbReference type="ARBA" id="ARBA00022692"/>
    </source>
</evidence>
<keyword evidence="10 13" id="KW-0408">Iron</keyword>
<dbReference type="GO" id="GO:0005506">
    <property type="term" value="F:iron ion binding"/>
    <property type="evidence" value="ECO:0007669"/>
    <property type="project" value="InterPro"/>
</dbReference>
<dbReference type="PRINTS" id="PR00385">
    <property type="entry name" value="P450"/>
</dbReference>
<evidence type="ECO:0000256" key="12">
    <source>
        <dbReference type="ARBA" id="ARBA00023136"/>
    </source>
</evidence>
<evidence type="ECO:0000313" key="16">
    <source>
        <dbReference type="EMBL" id="KTB40769.1"/>
    </source>
</evidence>
<comment type="subcellular location">
    <subcellularLocation>
        <location evidence="2">Membrane</location>
    </subcellularLocation>
</comment>
<dbReference type="PRINTS" id="PR00463">
    <property type="entry name" value="EP450I"/>
</dbReference>
<evidence type="ECO:0000256" key="1">
    <source>
        <dbReference type="ARBA" id="ARBA00001971"/>
    </source>
</evidence>
<dbReference type="AlphaFoldDB" id="A0A0W0FWT7"/>
<evidence type="ECO:0000256" key="5">
    <source>
        <dbReference type="ARBA" id="ARBA00022617"/>
    </source>
</evidence>
<keyword evidence="8 15" id="KW-1133">Transmembrane helix</keyword>
<dbReference type="InterPro" id="IPR017972">
    <property type="entry name" value="Cyt_P450_CS"/>
</dbReference>
<feature type="transmembrane region" description="Helical" evidence="15">
    <location>
        <begin position="6"/>
        <end position="24"/>
    </location>
</feature>
<keyword evidence="7 13" id="KW-0479">Metal-binding</keyword>
<gene>
    <name evidence="16" type="ORF">WG66_6661</name>
</gene>
<comment type="caution">
    <text evidence="16">The sequence shown here is derived from an EMBL/GenBank/DDBJ whole genome shotgun (WGS) entry which is preliminary data.</text>
</comment>
<dbReference type="CDD" id="cd11069">
    <property type="entry name" value="CYP_FUM15-like"/>
    <property type="match status" value="1"/>
</dbReference>
<evidence type="ECO:0000256" key="13">
    <source>
        <dbReference type="PIRSR" id="PIRSR602401-1"/>
    </source>
</evidence>
<dbReference type="GO" id="GO:0004497">
    <property type="term" value="F:monooxygenase activity"/>
    <property type="evidence" value="ECO:0007669"/>
    <property type="project" value="UniProtKB-KW"/>
</dbReference>
<evidence type="ECO:0000256" key="14">
    <source>
        <dbReference type="RuleBase" id="RU000461"/>
    </source>
</evidence>
<evidence type="ECO:0000256" key="9">
    <source>
        <dbReference type="ARBA" id="ARBA00023002"/>
    </source>
</evidence>
<evidence type="ECO:0000256" key="8">
    <source>
        <dbReference type="ARBA" id="ARBA00022989"/>
    </source>
</evidence>
<evidence type="ECO:0000256" key="4">
    <source>
        <dbReference type="ARBA" id="ARBA00010617"/>
    </source>
</evidence>
<dbReference type="eggNOG" id="KOG0157">
    <property type="taxonomic scope" value="Eukaryota"/>
</dbReference>
<keyword evidence="11 14" id="KW-0503">Monooxygenase</keyword>
<protein>
    <recommendedName>
        <fullName evidence="18">Cytochrome p450</fullName>
    </recommendedName>
</protein>
<dbReference type="GO" id="GO:0016020">
    <property type="term" value="C:membrane"/>
    <property type="evidence" value="ECO:0007669"/>
    <property type="project" value="UniProtKB-SubCell"/>
</dbReference>
<comment type="pathway">
    <text evidence="3">Secondary metabolite biosynthesis; terpenoid biosynthesis.</text>
</comment>
<evidence type="ECO:0000313" key="17">
    <source>
        <dbReference type="Proteomes" id="UP000054988"/>
    </source>
</evidence>
<dbReference type="Pfam" id="PF00067">
    <property type="entry name" value="p450"/>
    <property type="match status" value="1"/>
</dbReference>
<dbReference type="PANTHER" id="PTHR24305">
    <property type="entry name" value="CYTOCHROME P450"/>
    <property type="match status" value="1"/>
</dbReference>
<dbReference type="InterPro" id="IPR001128">
    <property type="entry name" value="Cyt_P450"/>
</dbReference>
<evidence type="ECO:0000256" key="7">
    <source>
        <dbReference type="ARBA" id="ARBA00022723"/>
    </source>
</evidence>
<evidence type="ECO:0000256" key="2">
    <source>
        <dbReference type="ARBA" id="ARBA00004370"/>
    </source>
</evidence>
<dbReference type="PANTHER" id="PTHR24305:SF166">
    <property type="entry name" value="CYTOCHROME P450 12A4, MITOCHONDRIAL-RELATED"/>
    <property type="match status" value="1"/>
</dbReference>
<organism evidence="16 17">
    <name type="scientific">Moniliophthora roreri</name>
    <name type="common">Frosty pod rot fungus</name>
    <name type="synonym">Monilia roreri</name>
    <dbReference type="NCBI Taxonomy" id="221103"/>
    <lineage>
        <taxon>Eukaryota</taxon>
        <taxon>Fungi</taxon>
        <taxon>Dikarya</taxon>
        <taxon>Basidiomycota</taxon>
        <taxon>Agaricomycotina</taxon>
        <taxon>Agaricomycetes</taxon>
        <taxon>Agaricomycetidae</taxon>
        <taxon>Agaricales</taxon>
        <taxon>Marasmiineae</taxon>
        <taxon>Marasmiaceae</taxon>
        <taxon>Moniliophthora</taxon>
    </lineage>
</organism>
<evidence type="ECO:0000256" key="15">
    <source>
        <dbReference type="SAM" id="Phobius"/>
    </source>
</evidence>
<evidence type="ECO:0008006" key="18">
    <source>
        <dbReference type="Google" id="ProtNLM"/>
    </source>
</evidence>
<sequence length="559" mass="63513">MIQLTSIPVALLLGIICIPLFLFLRKRFGPHPLDKIPGPRSTSWWNGHYEEVFGSKRKDFHLMMGEKYGPTASFRTVYGERQLYTFDPKAMHHIFVKDQMIYGETSAFLDTNYLMFGNGLLATSGQHHRKQRKVSVFSIAHMRNMLPTFYEVAHKLQDTLAKKVQNGPQEIDMLSWMARTALELIGQSGLGYSFDELEDEEHAHPYVKTLKGLAPLLTRAFFMRNYILPYAMQLGTPGFRRFVSQFLPWKDFQNGRQMSSFLWKLSTGIYEEKKRALEMGDEAVKKQIGGGNDILSILMNENMKASESDRLDEEELIGQVSYISISKLTNFDRTLIFAAMDTTSTALSRILQLLATHPEVQQKLRDEIDEAFQDGDIPYDVLVSLPYLDAISRESLRLHPPVHRLMRTTLQDAILPLSTPVTTTDGSVLTEIVMPKNTDVFVSILNANRNPAIWGPDADQWKPKRWLEPLPKTVTDAKVPGVYSHLMTFNAGGRSCIGFKFSQLEMKVVLSLLIRTFEFSLTGKEISWQMTGVASPLVVGPEASRHPEMPMKVSLVKRK</sequence>
<dbReference type="InterPro" id="IPR036396">
    <property type="entry name" value="Cyt_P450_sf"/>
</dbReference>